<name>A0A923LQW2_9FIRM</name>
<dbReference type="Gene3D" id="2.60.120.200">
    <property type="match status" value="1"/>
</dbReference>
<dbReference type="PANTHER" id="PTHR43301">
    <property type="entry name" value="ARABINAN ENDO-1,5-ALPHA-L-ARABINOSIDASE"/>
    <property type="match status" value="1"/>
</dbReference>
<dbReference type="NCBIfam" id="TIGR02543">
    <property type="entry name" value="List_Bact_rpt"/>
    <property type="match status" value="1"/>
</dbReference>
<evidence type="ECO:0000256" key="1">
    <source>
        <dbReference type="ARBA" id="ARBA00004196"/>
    </source>
</evidence>
<dbReference type="Pfam" id="PF13385">
    <property type="entry name" value="Laminin_G_3"/>
    <property type="match status" value="1"/>
</dbReference>
<evidence type="ECO:0000256" key="2">
    <source>
        <dbReference type="ARBA" id="ARBA00022801"/>
    </source>
</evidence>
<dbReference type="InterPro" id="IPR042229">
    <property type="entry name" value="Listeria/Bacterioides_rpt_sf"/>
</dbReference>
<feature type="compositionally biased region" description="Low complexity" evidence="4">
    <location>
        <begin position="926"/>
        <end position="937"/>
    </location>
</feature>
<dbReference type="GO" id="GO:0016798">
    <property type="term" value="F:hydrolase activity, acting on glycosyl bonds"/>
    <property type="evidence" value="ECO:0007669"/>
    <property type="project" value="UniProtKB-KW"/>
</dbReference>
<protein>
    <submittedName>
        <fullName evidence="7">InlB B-repeat-containing protein</fullName>
    </submittedName>
</protein>
<dbReference type="InterPro" id="IPR013783">
    <property type="entry name" value="Ig-like_fold"/>
</dbReference>
<evidence type="ECO:0000313" key="8">
    <source>
        <dbReference type="Proteomes" id="UP000606720"/>
    </source>
</evidence>
<dbReference type="CDD" id="cd08983">
    <property type="entry name" value="GH43_Bt3655-like"/>
    <property type="match status" value="1"/>
</dbReference>
<evidence type="ECO:0000313" key="7">
    <source>
        <dbReference type="EMBL" id="MBC5714241.1"/>
    </source>
</evidence>
<sequence length="1106" mass="119950">MKFTKCMKTVFAGVMAFAVAATSVPVNLLAETQDAGTDAAATLDPVLHWNMTQDADGTLKDVTGNGHNGIANGDVEFSDIDHTPVVNLNGGTVTIPDGSISTSAKEVTINMLVKIPQNVKSSWMWCLGTSNKRYIYLTGCANQDSKMRGGLCYVPNDNGNGWSFESVIGGSQALSVNEWQNITVTFVEGGDYTFYLNGVKQASIDVTTGAAGACTLQDLMTAGDGLDGYMGDSFYSADPNFQGAVADFRIYEKAMTQDEITDLYSGINETLKNLKLSDFGASEIVLTADDCLGENTSADEVTTDLTLPEKTNIAVEDITKEADITAWKSSNTNVITDDGKVTRLVKDMDVTMTASVTLNGRTVDKDLKFTVKGDATDEKIVAWDADLLDIPTADAVRGNITLPDTGDMNSTITWESSDENVIRTTADGNILPGQVTRQKEDTKVTLTATLTKGEASTTKKFDCTVIKEAEDVELTDYLFAYFPYAGVKDERIYFGISQDGLNFTALNDSKPVIESTLGTHGLRDPFIIRSHEGDKFYLIATDLTVAGVTQDGVTYPGQNWDHNQTEGSQSIMVWESTDLVNWSEQRMCKVAADDAGCTWAPEAYWDDDTEQYVVFWASKLKTGGKQRLYYATTRDFYTFSDAQVWFEEDGSVIDTTVIKVDDWYYRYTKNEDGNTNTYGTPSKRIYCEKSTSLTAPAEDWELVYNNCLNVGGGQIEGGCIFEINTEDVENAKKIAALKGYELKGERIFALVADATGVTIFPGLSDDITTGQFNVLGTTANASINGTPLYSMPEPAASHGTIMPITSEEYDNLMKKYNSRKYTAAIKKLVDKAVSLPDTSNVTSDITLPAETTEGNAITWTSSNEAVVSAAGKVTRPAATAGDATVELTAVFAINGNGDVRRQEGCTKTFTVTVKALDPVVIPPTDNNNNNNNNNSNNTQPAPANYTVTFVGADNAVVATQTVTSGTAVAKPADPARKKYTFKGWYLGTTAYDFAAPVTADLTITAKWAKVSVSKAKLSSAKNSKKKTLVVKAKKTSGAAGYEYIIATDKKFKKNVKKSTTTKTSVRFKKLKKGKTYYVKVRAYKKDSANSKVYGSYSAVKKVKIKK</sequence>
<dbReference type="Gene3D" id="2.60.40.10">
    <property type="entry name" value="Immunoglobulins"/>
    <property type="match status" value="1"/>
</dbReference>
<feature type="region of interest" description="Disordered" evidence="4">
    <location>
        <begin position="920"/>
        <end position="940"/>
    </location>
</feature>
<dbReference type="AlphaFoldDB" id="A0A923LQW2"/>
<dbReference type="GO" id="GO:0030313">
    <property type="term" value="C:cell envelope"/>
    <property type="evidence" value="ECO:0007669"/>
    <property type="project" value="UniProtKB-SubCell"/>
</dbReference>
<dbReference type="Gene3D" id="2.60.40.4270">
    <property type="entry name" value="Listeria-Bacteroides repeat domain"/>
    <property type="match status" value="1"/>
</dbReference>
<feature type="chain" id="PRO_5038454107" evidence="5">
    <location>
        <begin position="21"/>
        <end position="1106"/>
    </location>
</feature>
<feature type="signal peptide" evidence="5">
    <location>
        <begin position="1"/>
        <end position="20"/>
    </location>
</feature>
<evidence type="ECO:0000259" key="6">
    <source>
        <dbReference type="Pfam" id="PF20578"/>
    </source>
</evidence>
<evidence type="ECO:0000256" key="4">
    <source>
        <dbReference type="SAM" id="MobiDB-lite"/>
    </source>
</evidence>
<dbReference type="InterPro" id="IPR023296">
    <property type="entry name" value="Glyco_hydro_beta-prop_sf"/>
</dbReference>
<organism evidence="7 8">
    <name type="scientific">Roseburia zhanii</name>
    <dbReference type="NCBI Taxonomy" id="2763064"/>
    <lineage>
        <taxon>Bacteria</taxon>
        <taxon>Bacillati</taxon>
        <taxon>Bacillota</taxon>
        <taxon>Clostridia</taxon>
        <taxon>Lachnospirales</taxon>
        <taxon>Lachnospiraceae</taxon>
        <taxon>Roseburia</taxon>
    </lineage>
</organism>
<dbReference type="SUPFAM" id="SSF75005">
    <property type="entry name" value="Arabinanase/levansucrase/invertase"/>
    <property type="match status" value="1"/>
</dbReference>
<dbReference type="InterPro" id="IPR013378">
    <property type="entry name" value="InlB-like_B-rpt"/>
</dbReference>
<dbReference type="Gene3D" id="2.115.10.20">
    <property type="entry name" value="Glycosyl hydrolase domain, family 43"/>
    <property type="match status" value="1"/>
</dbReference>
<feature type="domain" description="Atrophied bacterial Ig" evidence="6">
    <location>
        <begin position="834"/>
        <end position="915"/>
    </location>
</feature>
<proteinExistence type="predicted"/>
<dbReference type="PANTHER" id="PTHR43301:SF3">
    <property type="entry name" value="ARABINAN ENDO-1,5-ALPHA-L-ARABINOSIDASE A-RELATED"/>
    <property type="match status" value="1"/>
</dbReference>
<keyword evidence="5" id="KW-0732">Signal</keyword>
<dbReference type="EMBL" id="JACOPH010000006">
    <property type="protein sequence ID" value="MBC5714241.1"/>
    <property type="molecule type" value="Genomic_DNA"/>
</dbReference>
<evidence type="ECO:0000256" key="5">
    <source>
        <dbReference type="SAM" id="SignalP"/>
    </source>
</evidence>
<dbReference type="SUPFAM" id="SSF49899">
    <property type="entry name" value="Concanavalin A-like lectins/glucanases"/>
    <property type="match status" value="1"/>
</dbReference>
<dbReference type="InterPro" id="IPR050727">
    <property type="entry name" value="GH43_arabinanases"/>
</dbReference>
<comment type="caution">
    <text evidence="7">The sequence shown here is derived from an EMBL/GenBank/DDBJ whole genome shotgun (WGS) entry which is preliminary data.</text>
</comment>
<dbReference type="RefSeq" id="WP_186866975.1">
    <property type="nucleotide sequence ID" value="NZ_JACOPH010000006.1"/>
</dbReference>
<keyword evidence="8" id="KW-1185">Reference proteome</keyword>
<keyword evidence="2" id="KW-0378">Hydrolase</keyword>
<comment type="subcellular location">
    <subcellularLocation>
        <location evidence="1">Cell envelope</location>
    </subcellularLocation>
</comment>
<accession>A0A923LQW2</accession>
<dbReference type="InterPro" id="IPR013320">
    <property type="entry name" value="ConA-like_dom_sf"/>
</dbReference>
<feature type="domain" description="Atrophied bacterial Ig" evidence="6">
    <location>
        <begin position="294"/>
        <end position="372"/>
    </location>
</feature>
<gene>
    <name evidence="7" type="ORF">H8S17_08470</name>
</gene>
<dbReference type="Pfam" id="PF09479">
    <property type="entry name" value="Flg_new"/>
    <property type="match status" value="1"/>
</dbReference>
<reference evidence="7" key="1">
    <citation type="submission" date="2020-08" db="EMBL/GenBank/DDBJ databases">
        <title>Genome public.</title>
        <authorList>
            <person name="Liu C."/>
            <person name="Sun Q."/>
        </authorList>
    </citation>
    <scope>NUCLEOTIDE SEQUENCE</scope>
    <source>
        <strain evidence="7">BX1005</strain>
    </source>
</reference>
<evidence type="ECO:0000256" key="3">
    <source>
        <dbReference type="ARBA" id="ARBA00023295"/>
    </source>
</evidence>
<dbReference type="InterPro" id="IPR046780">
    <property type="entry name" value="aBig_2"/>
</dbReference>
<dbReference type="Proteomes" id="UP000606720">
    <property type="component" value="Unassembled WGS sequence"/>
</dbReference>
<dbReference type="Pfam" id="PF20578">
    <property type="entry name" value="aBig_2"/>
    <property type="match status" value="3"/>
</dbReference>
<keyword evidence="3" id="KW-0326">Glycosidase</keyword>
<feature type="domain" description="Atrophied bacterial Ig" evidence="6">
    <location>
        <begin position="390"/>
        <end position="467"/>
    </location>
</feature>